<dbReference type="PIRSF" id="PIRSF015736">
    <property type="entry name" value="MI"/>
    <property type="match status" value="1"/>
</dbReference>
<proteinExistence type="predicted"/>
<dbReference type="PANTHER" id="PTHR40267">
    <property type="entry name" value="BLR3294 PROTEIN"/>
    <property type="match status" value="1"/>
</dbReference>
<evidence type="ECO:0008006" key="3">
    <source>
        <dbReference type="Google" id="ProtNLM"/>
    </source>
</evidence>
<dbReference type="EMBL" id="MOBU01000010">
    <property type="protein sequence ID" value="RON67205.1"/>
    <property type="molecule type" value="Genomic_DNA"/>
</dbReference>
<dbReference type="InterPro" id="IPR026286">
    <property type="entry name" value="MaiA/AMDase"/>
</dbReference>
<dbReference type="Proteomes" id="UP000285757">
    <property type="component" value="Unassembled WGS sequence"/>
</dbReference>
<dbReference type="PANTHER" id="PTHR40267:SF1">
    <property type="entry name" value="BLR3294 PROTEIN"/>
    <property type="match status" value="1"/>
</dbReference>
<gene>
    <name evidence="1" type="ORF">BK671_14610</name>
</gene>
<comment type="caution">
    <text evidence="1">The sequence shown here is derived from an EMBL/GenBank/DDBJ whole genome shotgun (WGS) entry which is preliminary data.</text>
</comment>
<dbReference type="Pfam" id="PF17645">
    <property type="entry name" value="Amdase"/>
    <property type="match status" value="1"/>
</dbReference>
<reference evidence="1 2" key="1">
    <citation type="submission" date="2016-10" db="EMBL/GenBank/DDBJ databases">
        <title>Comparative genome analysis of multiple Pseudomonas spp. focuses on biocontrol and plant growth promoting traits.</title>
        <authorList>
            <person name="Tao X.-Y."/>
            <person name="Taylor C.G."/>
        </authorList>
    </citation>
    <scope>NUCLEOTIDE SEQUENCE [LARGE SCALE GENOMIC DNA]</scope>
    <source>
        <strain evidence="1 2">24D3</strain>
    </source>
</reference>
<organism evidence="1 2">
    <name type="scientific">Pseudomonas fluorescens</name>
    <dbReference type="NCBI Taxonomy" id="294"/>
    <lineage>
        <taxon>Bacteria</taxon>
        <taxon>Pseudomonadati</taxon>
        <taxon>Pseudomonadota</taxon>
        <taxon>Gammaproteobacteria</taxon>
        <taxon>Pseudomonadales</taxon>
        <taxon>Pseudomonadaceae</taxon>
        <taxon>Pseudomonas</taxon>
    </lineage>
</organism>
<evidence type="ECO:0000313" key="2">
    <source>
        <dbReference type="Proteomes" id="UP000285757"/>
    </source>
</evidence>
<dbReference type="AlphaFoldDB" id="A0A423LFZ1"/>
<accession>A0A423LFZ1</accession>
<evidence type="ECO:0000313" key="1">
    <source>
        <dbReference type="EMBL" id="RON67205.1"/>
    </source>
</evidence>
<name>A0A423LFZ1_PSEFL</name>
<sequence length="267" mass="28659">MKPLNSSTTDARQSREWPLMPAPEFIQGPIHSPAIGLLELSVEVVMAKELLAFCPPEASLYTGRMAFSGETTVEGLSAVANNVTSAAALLPDAKWMHAIVYGCTSGTIVLGQERVAELIHRARPNVPVVTPIGAVLKALQTLGLAKIAVVTPYVAEINRLVSRTLGEAGIEVVNARTFGQRDADDMFRTPSEVFFEAALAADSPDAEGIFISCTGICVSPIIKELERRTGKPVVTSNQAIAWQCREFAGTPETVTDLGVLFRQRLVD</sequence>
<dbReference type="Gene3D" id="3.40.50.12500">
    <property type="match status" value="1"/>
</dbReference>
<dbReference type="InterPro" id="IPR053714">
    <property type="entry name" value="Iso_Racemase_Enz_sf"/>
</dbReference>
<protein>
    <recommendedName>
        <fullName evidence="3">Maleate isomerase</fullName>
    </recommendedName>
</protein>